<dbReference type="OrthoDB" id="3787729at2"/>
<keyword evidence="3" id="KW-0418">Kinase</keyword>
<evidence type="ECO:0000313" key="7">
    <source>
        <dbReference type="Proteomes" id="UP000037151"/>
    </source>
</evidence>
<proteinExistence type="predicted"/>
<keyword evidence="4" id="KW-0067">ATP-binding</keyword>
<keyword evidence="1" id="KW-0808">Transferase</keyword>
<dbReference type="Proteomes" id="UP000037151">
    <property type="component" value="Unassembled WGS sequence"/>
</dbReference>
<dbReference type="AlphaFoldDB" id="A0A0L0JCY7"/>
<evidence type="ECO:0000259" key="5">
    <source>
        <dbReference type="Pfam" id="PF18085"/>
    </source>
</evidence>
<sequence length="213" mass="22636">MSIIHRTWLKPTKLEFLTPWLPTRAWYQGGTATPQLAKAGGFRLDDPEGEVGIEFFVATDAEGPHAYLVPLTYRSAPLPGADHALITTLEHGVLGQRWVYDGVHDPVLTGALAAFFEGRIPAQAQSTSDALDEEVTHAYAGGAPLLAGEVTVTETAEGTTLTTPDGPAVRFNRLLTAVADTPPADALGHVTGAWTDVEGNRVRGVFAVVEARA</sequence>
<evidence type="ECO:0000256" key="2">
    <source>
        <dbReference type="ARBA" id="ARBA00022741"/>
    </source>
</evidence>
<feature type="domain" description="Maltokinase N-terminal cap" evidence="5">
    <location>
        <begin position="20"/>
        <end position="105"/>
    </location>
</feature>
<accession>A0A0L0JCY7</accession>
<gene>
    <name evidence="6" type="ORF">IQ63_44815</name>
</gene>
<evidence type="ECO:0000256" key="4">
    <source>
        <dbReference type="ARBA" id="ARBA00022840"/>
    </source>
</evidence>
<evidence type="ECO:0000313" key="6">
    <source>
        <dbReference type="EMBL" id="KND23334.1"/>
    </source>
</evidence>
<organism evidence="6 7">
    <name type="scientific">Streptomyces acidiscabies</name>
    <dbReference type="NCBI Taxonomy" id="42234"/>
    <lineage>
        <taxon>Bacteria</taxon>
        <taxon>Bacillati</taxon>
        <taxon>Actinomycetota</taxon>
        <taxon>Actinomycetes</taxon>
        <taxon>Kitasatosporales</taxon>
        <taxon>Streptomycetaceae</taxon>
        <taxon>Streptomyces</taxon>
    </lineage>
</organism>
<protein>
    <submittedName>
        <fullName evidence="6">1,4-alpha-glucan branching protein</fullName>
    </submittedName>
</protein>
<reference evidence="7" key="1">
    <citation type="submission" date="2014-07" db="EMBL/GenBank/DDBJ databases">
        <title>Genome sequencing of plant-pathogenic Streptomyces species.</title>
        <authorList>
            <person name="Harrison J."/>
            <person name="Sapp M."/>
            <person name="Thwaites R."/>
            <person name="Studholme D.J."/>
        </authorList>
    </citation>
    <scope>NUCLEOTIDE SEQUENCE [LARGE SCALE GENOMIC DNA]</scope>
    <source>
        <strain evidence="7">NCPPB 4445</strain>
    </source>
</reference>
<dbReference type="RefSeq" id="WP_050375780.1">
    <property type="nucleotide sequence ID" value="NZ_KQ257835.1"/>
</dbReference>
<evidence type="ECO:0000256" key="3">
    <source>
        <dbReference type="ARBA" id="ARBA00022777"/>
    </source>
</evidence>
<keyword evidence="2" id="KW-0547">Nucleotide-binding</keyword>
<dbReference type="Pfam" id="PF18085">
    <property type="entry name" value="Mak_N_cap"/>
    <property type="match status" value="1"/>
</dbReference>
<evidence type="ECO:0000256" key="1">
    <source>
        <dbReference type="ARBA" id="ARBA00022679"/>
    </source>
</evidence>
<comment type="caution">
    <text evidence="6">The sequence shown here is derived from an EMBL/GenBank/DDBJ whole genome shotgun (WGS) entry which is preliminary data.</text>
</comment>
<dbReference type="EMBL" id="JPPY01000262">
    <property type="protein sequence ID" value="KND23334.1"/>
    <property type="molecule type" value="Genomic_DNA"/>
</dbReference>
<dbReference type="InterPro" id="IPR040999">
    <property type="entry name" value="Mak_N_cap"/>
</dbReference>
<dbReference type="PATRIC" id="fig|42234.21.peg.9207"/>
<dbReference type="GO" id="GO:0016301">
    <property type="term" value="F:kinase activity"/>
    <property type="evidence" value="ECO:0007669"/>
    <property type="project" value="UniProtKB-KW"/>
</dbReference>
<name>A0A0L0JCY7_9ACTN</name>
<dbReference type="GO" id="GO:0005524">
    <property type="term" value="F:ATP binding"/>
    <property type="evidence" value="ECO:0007669"/>
    <property type="project" value="UniProtKB-KW"/>
</dbReference>